<reference evidence="8 9" key="1">
    <citation type="journal article" date="2020" name="Genome Biol. Evol.">
        <title>A new high-quality draft genome assembly of the Chinese cordyceps Ophiocordyceps sinensis.</title>
        <authorList>
            <person name="Shu R."/>
            <person name="Zhang J."/>
            <person name="Meng Q."/>
            <person name="Zhang H."/>
            <person name="Zhou G."/>
            <person name="Li M."/>
            <person name="Wu P."/>
            <person name="Zhao Y."/>
            <person name="Chen C."/>
            <person name="Qin Q."/>
        </authorList>
    </citation>
    <scope>NUCLEOTIDE SEQUENCE [LARGE SCALE GENOMIC DNA]</scope>
    <source>
        <strain evidence="8 9">IOZ07</strain>
    </source>
</reference>
<dbReference type="InterPro" id="IPR023828">
    <property type="entry name" value="Peptidase_S8_Ser-AS"/>
</dbReference>
<dbReference type="Gene3D" id="3.40.50.200">
    <property type="entry name" value="Peptidase S8/S53 domain"/>
    <property type="match status" value="1"/>
</dbReference>
<evidence type="ECO:0000256" key="3">
    <source>
        <dbReference type="ARBA" id="ARBA00022801"/>
    </source>
</evidence>
<keyword evidence="6" id="KW-0732">Signal</keyword>
<dbReference type="GO" id="GO:0004252">
    <property type="term" value="F:serine-type endopeptidase activity"/>
    <property type="evidence" value="ECO:0007669"/>
    <property type="project" value="UniProtKB-UniRule"/>
</dbReference>
<feature type="chain" id="PRO_5034134205" description="Peptidase S8/S53 domain-containing protein" evidence="6">
    <location>
        <begin position="20"/>
        <end position="433"/>
    </location>
</feature>
<dbReference type="PANTHER" id="PTHR43806">
    <property type="entry name" value="PEPTIDASE S8"/>
    <property type="match status" value="1"/>
</dbReference>
<dbReference type="PROSITE" id="PS00138">
    <property type="entry name" value="SUBTILASE_SER"/>
    <property type="match status" value="1"/>
</dbReference>
<evidence type="ECO:0000259" key="7">
    <source>
        <dbReference type="Pfam" id="PF00082"/>
    </source>
</evidence>
<dbReference type="AlphaFoldDB" id="A0A8H4M1R8"/>
<feature type="active site" description="Charge relay system" evidence="5">
    <location>
        <position position="210"/>
    </location>
</feature>
<dbReference type="Proteomes" id="UP000557566">
    <property type="component" value="Unassembled WGS sequence"/>
</dbReference>
<evidence type="ECO:0000256" key="6">
    <source>
        <dbReference type="SAM" id="SignalP"/>
    </source>
</evidence>
<comment type="similarity">
    <text evidence="1 5">Belongs to the peptidase S8 family.</text>
</comment>
<keyword evidence="9" id="KW-1185">Reference proteome</keyword>
<dbReference type="InterPro" id="IPR050131">
    <property type="entry name" value="Peptidase_S8_subtilisin-like"/>
</dbReference>
<feature type="active site" description="Charge relay system" evidence="5">
    <location>
        <position position="179"/>
    </location>
</feature>
<keyword evidence="2 5" id="KW-0645">Protease</keyword>
<dbReference type="GO" id="GO:0006508">
    <property type="term" value="P:proteolysis"/>
    <property type="evidence" value="ECO:0007669"/>
    <property type="project" value="UniProtKB-KW"/>
</dbReference>
<feature type="active site" description="Charge relay system" evidence="5">
    <location>
        <position position="366"/>
    </location>
</feature>
<dbReference type="Pfam" id="PF00082">
    <property type="entry name" value="Peptidase_S8"/>
    <property type="match status" value="1"/>
</dbReference>
<dbReference type="OrthoDB" id="206201at2759"/>
<gene>
    <name evidence="8" type="ORF">G6O67_004434</name>
</gene>
<dbReference type="EMBL" id="JAAVMX010000005">
    <property type="protein sequence ID" value="KAF4507996.1"/>
    <property type="molecule type" value="Genomic_DNA"/>
</dbReference>
<organism evidence="8 9">
    <name type="scientific">Ophiocordyceps sinensis</name>
    <dbReference type="NCBI Taxonomy" id="72228"/>
    <lineage>
        <taxon>Eukaryota</taxon>
        <taxon>Fungi</taxon>
        <taxon>Dikarya</taxon>
        <taxon>Ascomycota</taxon>
        <taxon>Pezizomycotina</taxon>
        <taxon>Sordariomycetes</taxon>
        <taxon>Hypocreomycetidae</taxon>
        <taxon>Hypocreales</taxon>
        <taxon>Ophiocordycipitaceae</taxon>
        <taxon>Ophiocordyceps</taxon>
    </lineage>
</organism>
<evidence type="ECO:0000256" key="2">
    <source>
        <dbReference type="ARBA" id="ARBA00022670"/>
    </source>
</evidence>
<dbReference type="InterPro" id="IPR000209">
    <property type="entry name" value="Peptidase_S8/S53_dom"/>
</dbReference>
<evidence type="ECO:0000256" key="1">
    <source>
        <dbReference type="ARBA" id="ARBA00011073"/>
    </source>
</evidence>
<evidence type="ECO:0000256" key="5">
    <source>
        <dbReference type="PROSITE-ProRule" id="PRU01240"/>
    </source>
</evidence>
<name>A0A8H4M1R8_9HYPO</name>
<keyword evidence="4 5" id="KW-0720">Serine protease</keyword>
<keyword evidence="3 5" id="KW-0378">Hydrolase</keyword>
<dbReference type="PROSITE" id="PS51892">
    <property type="entry name" value="SUBTILASE"/>
    <property type="match status" value="1"/>
</dbReference>
<dbReference type="InterPro" id="IPR036852">
    <property type="entry name" value="Peptidase_S8/S53_dom_sf"/>
</dbReference>
<proteinExistence type="inferred from homology"/>
<evidence type="ECO:0000256" key="4">
    <source>
        <dbReference type="ARBA" id="ARBA00022825"/>
    </source>
</evidence>
<evidence type="ECO:0000313" key="9">
    <source>
        <dbReference type="Proteomes" id="UP000557566"/>
    </source>
</evidence>
<dbReference type="SUPFAM" id="SSF52743">
    <property type="entry name" value="Subtilisin-like"/>
    <property type="match status" value="1"/>
</dbReference>
<sequence>MAPPVLAALLLSLLPLADGLNSRAFKRSASGIPVEVRELVNNPDVVKAIPDSYMFVFKPDTSQVDLEAMHKSFGAKVKIRNVQKRSIDGRLLSDKVEACSINSWHAMRVECEPDVVRELAENPHVKAIEANSVFEIPEMPSADPILKRQTERDVPCKPERRNKLTVQASGNPCMICVLDTGVNSHSEFGNRLLKGKNFTKDPTTNDTNGHGTHVAALAAGATISEAPNCMILPIKILGGDGKGDVMDIARGLKFCRDTMTAMNMTSATANLSMGGQRSLCVNAAIDEVAKAGVVPVTAAGNEHMDARTASPASAAASIAVGAVNSNNTIASFSDFGPKVQIFADGVDVCSASNKNPDSFRAISGTSQACPQVAAQVAIKLSQDKSRSPPNSIDILASIQEDARKAGSKVEPKADGNLGIAGAEPFVLASLNAI</sequence>
<protein>
    <recommendedName>
        <fullName evidence="7">Peptidase S8/S53 domain-containing protein</fullName>
    </recommendedName>
</protein>
<dbReference type="PRINTS" id="PR00723">
    <property type="entry name" value="SUBTILISIN"/>
</dbReference>
<feature type="domain" description="Peptidase S8/S53" evidence="7">
    <location>
        <begin position="173"/>
        <end position="388"/>
    </location>
</feature>
<evidence type="ECO:0000313" key="8">
    <source>
        <dbReference type="EMBL" id="KAF4507996.1"/>
    </source>
</evidence>
<feature type="signal peptide" evidence="6">
    <location>
        <begin position="1"/>
        <end position="19"/>
    </location>
</feature>
<dbReference type="InterPro" id="IPR015500">
    <property type="entry name" value="Peptidase_S8_subtilisin-rel"/>
</dbReference>
<dbReference type="PANTHER" id="PTHR43806:SF11">
    <property type="entry name" value="CEREVISIN-RELATED"/>
    <property type="match status" value="1"/>
</dbReference>
<accession>A0A8H4M1R8</accession>
<comment type="caution">
    <text evidence="8">The sequence shown here is derived from an EMBL/GenBank/DDBJ whole genome shotgun (WGS) entry which is preliminary data.</text>
</comment>